<dbReference type="Pfam" id="PF04434">
    <property type="entry name" value="SWIM"/>
    <property type="match status" value="1"/>
</dbReference>
<keyword evidence="5" id="KW-1185">Reference proteome</keyword>
<dbReference type="Proteomes" id="UP001595937">
    <property type="component" value="Unassembled WGS sequence"/>
</dbReference>
<keyword evidence="1" id="KW-0863">Zinc-finger</keyword>
<evidence type="ECO:0000313" key="4">
    <source>
        <dbReference type="EMBL" id="MFC5297409.1"/>
    </source>
</evidence>
<evidence type="ECO:0000313" key="5">
    <source>
        <dbReference type="Proteomes" id="UP001595937"/>
    </source>
</evidence>
<protein>
    <submittedName>
        <fullName evidence="4">SWIM zinc finger family protein</fullName>
    </submittedName>
</protein>
<keyword evidence="1" id="KW-0479">Metal-binding</keyword>
<feature type="region of interest" description="Disordered" evidence="2">
    <location>
        <begin position="178"/>
        <end position="232"/>
    </location>
</feature>
<feature type="compositionally biased region" description="Acidic residues" evidence="2">
    <location>
        <begin position="191"/>
        <end position="207"/>
    </location>
</feature>
<feature type="compositionally biased region" description="Low complexity" evidence="2">
    <location>
        <begin position="251"/>
        <end position="260"/>
    </location>
</feature>
<dbReference type="RefSeq" id="WP_343924104.1">
    <property type="nucleotide sequence ID" value="NZ_BAAAIR010000038.1"/>
</dbReference>
<proteinExistence type="predicted"/>
<comment type="caution">
    <text evidence="4">The sequence shown here is derived from an EMBL/GenBank/DDBJ whole genome shotgun (WGS) entry which is preliminary data.</text>
</comment>
<feature type="domain" description="SWIM-type" evidence="3">
    <location>
        <begin position="115"/>
        <end position="151"/>
    </location>
</feature>
<keyword evidence="1" id="KW-0862">Zinc</keyword>
<evidence type="ECO:0000256" key="1">
    <source>
        <dbReference type="PROSITE-ProRule" id="PRU00325"/>
    </source>
</evidence>
<evidence type="ECO:0000256" key="2">
    <source>
        <dbReference type="SAM" id="MobiDB-lite"/>
    </source>
</evidence>
<dbReference type="PANTHER" id="PTHR38133:SF1">
    <property type="entry name" value="SLR1429 PROTEIN"/>
    <property type="match status" value="1"/>
</dbReference>
<dbReference type="InterPro" id="IPR007527">
    <property type="entry name" value="Znf_SWIM"/>
</dbReference>
<gene>
    <name evidence="4" type="ORF">ACFPK8_07780</name>
</gene>
<dbReference type="EMBL" id="JBHSLN010000020">
    <property type="protein sequence ID" value="MFC5297409.1"/>
    <property type="molecule type" value="Genomic_DNA"/>
</dbReference>
<organism evidence="4 5">
    <name type="scientific">Brachybacterium tyrofermentans</name>
    <dbReference type="NCBI Taxonomy" id="47848"/>
    <lineage>
        <taxon>Bacteria</taxon>
        <taxon>Bacillati</taxon>
        <taxon>Actinomycetota</taxon>
        <taxon>Actinomycetes</taxon>
        <taxon>Micrococcales</taxon>
        <taxon>Dermabacteraceae</taxon>
        <taxon>Brachybacterium</taxon>
    </lineage>
</organism>
<dbReference type="PANTHER" id="PTHR38133">
    <property type="entry name" value="SLR1429 PROTEIN"/>
    <property type="match status" value="1"/>
</dbReference>
<dbReference type="PROSITE" id="PS50966">
    <property type="entry name" value="ZF_SWIM"/>
    <property type="match status" value="1"/>
</dbReference>
<reference evidence="5" key="1">
    <citation type="journal article" date="2019" name="Int. J. Syst. Evol. Microbiol.">
        <title>The Global Catalogue of Microorganisms (GCM) 10K type strain sequencing project: providing services to taxonomists for standard genome sequencing and annotation.</title>
        <authorList>
            <consortium name="The Broad Institute Genomics Platform"/>
            <consortium name="The Broad Institute Genome Sequencing Center for Infectious Disease"/>
            <person name="Wu L."/>
            <person name="Ma J."/>
        </authorList>
    </citation>
    <scope>NUCLEOTIDE SEQUENCE [LARGE SCALE GENOMIC DNA]</scope>
    <source>
        <strain evidence="5">CGMCC 1.16455</strain>
    </source>
</reference>
<accession>A0ABW0FFG9</accession>
<name>A0ABW0FFG9_9MICO</name>
<sequence>MSIKLVSRRGAIGKGWHAVALRDAAERLLGVGRSGSGRADARAGRVQWLDVEAGIARGDVLDADGELYQARLDLPVYSPSDREVFLQVVRARPELPARLAAGQYPQEIEGALAPHEISLLPRDASELSHDCSCLDWPGPCRHVAALVYVLVEAVDEHPVHLVTLRGLTLEDLIAPRESAAASSSAERADPQDDDGTDAEGADADDDAGSSPGPAPMPAPFDPGRTDPSLLAAAIGAEPARIIAEFYGSRGPAAPEPSESPESPDHPTPPDVLE</sequence>
<dbReference type="GeneID" id="303297426"/>
<evidence type="ECO:0000259" key="3">
    <source>
        <dbReference type="PROSITE" id="PS50966"/>
    </source>
</evidence>
<feature type="region of interest" description="Disordered" evidence="2">
    <location>
        <begin position="245"/>
        <end position="273"/>
    </location>
</feature>